<organism evidence="2 3">
    <name type="scientific">Pseudomonas fragi</name>
    <dbReference type="NCBI Taxonomy" id="296"/>
    <lineage>
        <taxon>Bacteria</taxon>
        <taxon>Pseudomonadati</taxon>
        <taxon>Pseudomonadota</taxon>
        <taxon>Gammaproteobacteria</taxon>
        <taxon>Pseudomonadales</taxon>
        <taxon>Pseudomonadaceae</taxon>
        <taxon>Pseudomonas</taxon>
    </lineage>
</organism>
<feature type="transmembrane region" description="Helical" evidence="1">
    <location>
        <begin position="6"/>
        <end position="22"/>
    </location>
</feature>
<proteinExistence type="predicted"/>
<protein>
    <submittedName>
        <fullName evidence="2">Uncharacterized protein</fullName>
    </submittedName>
</protein>
<keyword evidence="1" id="KW-1133">Transmembrane helix</keyword>
<dbReference type="Proteomes" id="UP000215861">
    <property type="component" value="Unassembled WGS sequence"/>
</dbReference>
<gene>
    <name evidence="2" type="ORF">CJU81_15875</name>
</gene>
<evidence type="ECO:0000313" key="2">
    <source>
        <dbReference type="EMBL" id="PAA08978.1"/>
    </source>
</evidence>
<evidence type="ECO:0000313" key="3">
    <source>
        <dbReference type="Proteomes" id="UP000215861"/>
    </source>
</evidence>
<reference evidence="2 3" key="1">
    <citation type="submission" date="2017-08" db="EMBL/GenBank/DDBJ databases">
        <title>Genomic and metabolic characterisation of spoilage-associated Pseudomonas species.</title>
        <authorList>
            <person name="Stanborough T."/>
            <person name="Fegan N."/>
            <person name="Powell S.M."/>
            <person name="Singh T."/>
            <person name="Tamplin M.L."/>
            <person name="Chandry P.S."/>
        </authorList>
    </citation>
    <scope>NUCLEOTIDE SEQUENCE [LARGE SCALE GENOMIC DNA]</scope>
    <source>
        <strain evidence="2 3">F1801</strain>
    </source>
</reference>
<name>A0A267A8Q6_PSEFR</name>
<evidence type="ECO:0000256" key="1">
    <source>
        <dbReference type="SAM" id="Phobius"/>
    </source>
</evidence>
<dbReference type="AlphaFoldDB" id="A0A267A8Q6"/>
<accession>A0A267A8Q6</accession>
<comment type="caution">
    <text evidence="2">The sequence shown here is derived from an EMBL/GenBank/DDBJ whole genome shotgun (WGS) entry which is preliminary data.</text>
</comment>
<dbReference type="EMBL" id="NQKQ01000018">
    <property type="protein sequence ID" value="PAA08978.1"/>
    <property type="molecule type" value="Genomic_DNA"/>
</dbReference>
<keyword evidence="1" id="KW-0812">Transmembrane</keyword>
<sequence length="212" mass="23910">MKVKIAVTLIGLFFMAFLIVIIQERTDKQTLTELKKLSAWLSSAGSINADDRSFVSDWTRGSIKFAVATTGRFLTDKEFQVVSDGLAQSIAHTVLEEGGILAVHELIEADINATVQGFNLERWHWPGTLYDQLPYPFGWGQDFVQVTGNSRMEYIKNMGGALMQTVAGLNRYLDRDTLLDTVLHWKMARDANSWVDDNIYRLFPETFVPAAE</sequence>
<keyword evidence="1" id="KW-0472">Membrane</keyword>